<evidence type="ECO:0000256" key="1">
    <source>
        <dbReference type="ARBA" id="ARBA00022630"/>
    </source>
</evidence>
<feature type="domain" description="FAD-binding PCMH-type" evidence="3">
    <location>
        <begin position="1"/>
        <end position="163"/>
    </location>
</feature>
<dbReference type="EMBL" id="JAOQJU010000008">
    <property type="protein sequence ID" value="MCU6686612.1"/>
    <property type="molecule type" value="Genomic_DNA"/>
</dbReference>
<dbReference type="Proteomes" id="UP001652431">
    <property type="component" value="Unassembled WGS sequence"/>
</dbReference>
<dbReference type="SUPFAM" id="SSF56176">
    <property type="entry name" value="FAD-binding/transporter-associated domain-like"/>
    <property type="match status" value="1"/>
</dbReference>
<dbReference type="PANTHER" id="PTHR42659:SF9">
    <property type="entry name" value="XANTHINE DEHYDROGENASE FAD-BINDING SUBUNIT XDHB-RELATED"/>
    <property type="match status" value="1"/>
</dbReference>
<evidence type="ECO:0000313" key="5">
    <source>
        <dbReference type="Proteomes" id="UP001652431"/>
    </source>
</evidence>
<gene>
    <name evidence="4" type="ORF">OCV99_08635</name>
</gene>
<sequence length="263" mass="28927">MLSFNQYVRAQSLEEAYTLCQKKSNVVLGGMLWLKMQKKNAGTAIDLCDLGLDQIEESEEEYRIGAMVSLRTLENHAGLNALTQGAMAEAVKHIVGVQFRNLATAGGSIYGRFGFSDVMTLFMALDAKVELYHAGVMEIREFAGFSRTNRDILTYIIIPKTSRKTVYLSMRNTETDFPVLTCAVSVLDGRYSCVVGARPALAQVYEDEKNLLAHGDTAESAAAFAADIASRAEFAGNMRGSAAYRRKLCEVLVRRAVLALQEV</sequence>
<comment type="caution">
    <text evidence="4">The sequence shown here is derived from an EMBL/GenBank/DDBJ whole genome shotgun (WGS) entry which is preliminary data.</text>
</comment>
<dbReference type="InterPro" id="IPR051312">
    <property type="entry name" value="Diverse_Substr_Oxidored"/>
</dbReference>
<dbReference type="RefSeq" id="WP_158369781.1">
    <property type="nucleotide sequence ID" value="NZ_JAOQJU010000008.1"/>
</dbReference>
<dbReference type="PROSITE" id="PS51387">
    <property type="entry name" value="FAD_PCMH"/>
    <property type="match status" value="1"/>
</dbReference>
<dbReference type="InterPro" id="IPR036683">
    <property type="entry name" value="CO_DH_flav_C_dom_sf"/>
</dbReference>
<evidence type="ECO:0000256" key="2">
    <source>
        <dbReference type="ARBA" id="ARBA00023002"/>
    </source>
</evidence>
<dbReference type="InterPro" id="IPR016169">
    <property type="entry name" value="FAD-bd_PCMH_sub2"/>
</dbReference>
<dbReference type="PANTHER" id="PTHR42659">
    <property type="entry name" value="XANTHINE DEHYDROGENASE SUBUNIT C-RELATED"/>
    <property type="match status" value="1"/>
</dbReference>
<dbReference type="Gene3D" id="3.30.390.50">
    <property type="entry name" value="CO dehydrogenase flavoprotein, C-terminal domain"/>
    <property type="match status" value="1"/>
</dbReference>
<dbReference type="SUPFAM" id="SSF55447">
    <property type="entry name" value="CO dehydrogenase flavoprotein C-terminal domain-like"/>
    <property type="match status" value="1"/>
</dbReference>
<keyword evidence="5" id="KW-1185">Reference proteome</keyword>
<proteinExistence type="predicted"/>
<name>A0ABT2RMG9_9FIRM</name>
<dbReference type="Gene3D" id="3.30.465.10">
    <property type="match status" value="1"/>
</dbReference>
<dbReference type="InterPro" id="IPR002346">
    <property type="entry name" value="Mopterin_DH_FAD-bd"/>
</dbReference>
<dbReference type="Pfam" id="PF00941">
    <property type="entry name" value="FAD_binding_5"/>
    <property type="match status" value="1"/>
</dbReference>
<accession>A0ABT2RMG9</accession>
<keyword evidence="2" id="KW-0560">Oxidoreductase</keyword>
<protein>
    <submittedName>
        <fullName evidence="4">FAD binding domain-containing protein</fullName>
    </submittedName>
</protein>
<dbReference type="SMART" id="SM01092">
    <property type="entry name" value="CO_deh_flav_C"/>
    <property type="match status" value="1"/>
</dbReference>
<dbReference type="InterPro" id="IPR016166">
    <property type="entry name" value="FAD-bd_PCMH"/>
</dbReference>
<organism evidence="4 5">
    <name type="scientific">Dorea acetigenes</name>
    <dbReference type="NCBI Taxonomy" id="2981787"/>
    <lineage>
        <taxon>Bacteria</taxon>
        <taxon>Bacillati</taxon>
        <taxon>Bacillota</taxon>
        <taxon>Clostridia</taxon>
        <taxon>Lachnospirales</taxon>
        <taxon>Lachnospiraceae</taxon>
        <taxon>Dorea</taxon>
    </lineage>
</organism>
<keyword evidence="1" id="KW-0285">Flavoprotein</keyword>
<dbReference type="InterPro" id="IPR036318">
    <property type="entry name" value="FAD-bd_PCMH-like_sf"/>
</dbReference>
<evidence type="ECO:0000313" key="4">
    <source>
        <dbReference type="EMBL" id="MCU6686612.1"/>
    </source>
</evidence>
<reference evidence="4 5" key="1">
    <citation type="journal article" date="2021" name="ISME Commun">
        <title>Automated analysis of genomic sequences facilitates high-throughput and comprehensive description of bacteria.</title>
        <authorList>
            <person name="Hitch T.C.A."/>
        </authorList>
    </citation>
    <scope>NUCLEOTIDE SEQUENCE [LARGE SCALE GENOMIC DNA]</scope>
    <source>
        <strain evidence="4 5">Sanger_03</strain>
    </source>
</reference>
<evidence type="ECO:0000259" key="3">
    <source>
        <dbReference type="PROSITE" id="PS51387"/>
    </source>
</evidence>
<dbReference type="InterPro" id="IPR005107">
    <property type="entry name" value="CO_DH_flav_C"/>
</dbReference>